<evidence type="ECO:0000259" key="1">
    <source>
        <dbReference type="Pfam" id="PF00884"/>
    </source>
</evidence>
<dbReference type="Pfam" id="PF00884">
    <property type="entry name" value="Sulfatase"/>
    <property type="match status" value="1"/>
</dbReference>
<name>A0ABW3QBJ8_9BACT</name>
<accession>A0ABW3QBJ8</accession>
<dbReference type="InterPro" id="IPR000917">
    <property type="entry name" value="Sulfatase_N"/>
</dbReference>
<keyword evidence="3" id="KW-1185">Reference proteome</keyword>
<dbReference type="CDD" id="cd16027">
    <property type="entry name" value="SGSH"/>
    <property type="match status" value="1"/>
</dbReference>
<evidence type="ECO:0000313" key="3">
    <source>
        <dbReference type="Proteomes" id="UP001597116"/>
    </source>
</evidence>
<sequence>MNIKLPHRNQLIPLLLVLTGWLSAAVAKQRPASKPNVIIIMADDLDSRQLSCYGGKNLKTTHIDALAAEGLKFNQIYASEAMCVPTRASLFTGLYPVRHGSFQNHKPVYDTLKSVGHYLGGLGYRVGLTGKDHVTKPKSVFPFEIVNGFEPNCVAPTDEYSLDGVKEFITRDAKPYCLFVMSINPHTPWTVGDTTEFNADKLILPNNWVDTKVTRQQFVKYLAEVRRLDNQVGDIVRLLKETGQDKNTIVVFLGEQGAQFPGAKWNLWDVGQKSSMLVKWPGVVKPRTETNALVQYEDITPTLIDLAGGKPIAGLDGKSFLPVLFGKTQQARTFAYGIHNNIPEGNPYPIRSIRDTRYKLILNLTPEADYYNRFMMNAQQRDRNSVWFSWTDQVARDPKAKQITERFVKRPAVEFYDTQADPWELKNLATEPAYQARIQQYRQRLAAWMKQQGDPGAALDIRYAKKAE</sequence>
<feature type="domain" description="Sulfatase N-terminal" evidence="1">
    <location>
        <begin position="35"/>
        <end position="308"/>
    </location>
</feature>
<dbReference type="SUPFAM" id="SSF53649">
    <property type="entry name" value="Alkaline phosphatase-like"/>
    <property type="match status" value="1"/>
</dbReference>
<dbReference type="PANTHER" id="PTHR43751:SF1">
    <property type="entry name" value="SULFATASE ATSG-RELATED"/>
    <property type="match status" value="1"/>
</dbReference>
<dbReference type="PANTHER" id="PTHR43751">
    <property type="entry name" value="SULFATASE"/>
    <property type="match status" value="1"/>
</dbReference>
<comment type="caution">
    <text evidence="2">The sequence shown here is derived from an EMBL/GenBank/DDBJ whole genome shotgun (WGS) entry which is preliminary data.</text>
</comment>
<dbReference type="RefSeq" id="WP_265992690.1">
    <property type="nucleotide sequence ID" value="NZ_CP110973.1"/>
</dbReference>
<dbReference type="EMBL" id="JBHTLP010000008">
    <property type="protein sequence ID" value="MFD1142191.1"/>
    <property type="molecule type" value="Genomic_DNA"/>
</dbReference>
<dbReference type="Gene3D" id="3.40.720.10">
    <property type="entry name" value="Alkaline Phosphatase, subunit A"/>
    <property type="match status" value="1"/>
</dbReference>
<reference evidence="3" key="1">
    <citation type="journal article" date="2019" name="Int. J. Syst. Evol. Microbiol.">
        <title>The Global Catalogue of Microorganisms (GCM) 10K type strain sequencing project: providing services to taxonomists for standard genome sequencing and annotation.</title>
        <authorList>
            <consortium name="The Broad Institute Genomics Platform"/>
            <consortium name="The Broad Institute Genome Sequencing Center for Infectious Disease"/>
            <person name="Wu L."/>
            <person name="Ma J."/>
        </authorList>
    </citation>
    <scope>NUCLEOTIDE SEQUENCE [LARGE SCALE GENOMIC DNA]</scope>
    <source>
        <strain evidence="3">CCUG 55608</strain>
    </source>
</reference>
<gene>
    <name evidence="2" type="ORF">ACFQ4C_13780</name>
</gene>
<dbReference type="Proteomes" id="UP001597116">
    <property type="component" value="Unassembled WGS sequence"/>
</dbReference>
<dbReference type="InterPro" id="IPR017850">
    <property type="entry name" value="Alkaline_phosphatase_core_sf"/>
</dbReference>
<dbReference type="InterPro" id="IPR052701">
    <property type="entry name" value="GAG_Ulvan_Degrading_Sulfatases"/>
</dbReference>
<proteinExistence type="predicted"/>
<protein>
    <submittedName>
        <fullName evidence="2">Sulfatase</fullName>
    </submittedName>
</protein>
<evidence type="ECO:0000313" key="2">
    <source>
        <dbReference type="EMBL" id="MFD1142191.1"/>
    </source>
</evidence>
<organism evidence="2 3">
    <name type="scientific">Larkinella insperata</name>
    <dbReference type="NCBI Taxonomy" id="332158"/>
    <lineage>
        <taxon>Bacteria</taxon>
        <taxon>Pseudomonadati</taxon>
        <taxon>Bacteroidota</taxon>
        <taxon>Cytophagia</taxon>
        <taxon>Cytophagales</taxon>
        <taxon>Spirosomataceae</taxon>
        <taxon>Larkinella</taxon>
    </lineage>
</organism>